<organism evidence="2 3">
    <name type="scientific">Portunus trituberculatus</name>
    <name type="common">Swimming crab</name>
    <name type="synonym">Neptunus trituberculatus</name>
    <dbReference type="NCBI Taxonomy" id="210409"/>
    <lineage>
        <taxon>Eukaryota</taxon>
        <taxon>Metazoa</taxon>
        <taxon>Ecdysozoa</taxon>
        <taxon>Arthropoda</taxon>
        <taxon>Crustacea</taxon>
        <taxon>Multicrustacea</taxon>
        <taxon>Malacostraca</taxon>
        <taxon>Eumalacostraca</taxon>
        <taxon>Eucarida</taxon>
        <taxon>Decapoda</taxon>
        <taxon>Pleocyemata</taxon>
        <taxon>Brachyura</taxon>
        <taxon>Eubrachyura</taxon>
        <taxon>Portunoidea</taxon>
        <taxon>Portunidae</taxon>
        <taxon>Portuninae</taxon>
        <taxon>Portunus</taxon>
    </lineage>
</organism>
<keyword evidence="1" id="KW-0812">Transmembrane</keyword>
<evidence type="ECO:0000256" key="1">
    <source>
        <dbReference type="SAM" id="Phobius"/>
    </source>
</evidence>
<dbReference type="EMBL" id="VSRR010024024">
    <property type="protein sequence ID" value="MPC65932.1"/>
    <property type="molecule type" value="Genomic_DNA"/>
</dbReference>
<name>A0A5B7H4A7_PORTR</name>
<proteinExistence type="predicted"/>
<keyword evidence="1" id="KW-0472">Membrane</keyword>
<accession>A0A5B7H4A7</accession>
<keyword evidence="3" id="KW-1185">Reference proteome</keyword>
<evidence type="ECO:0000313" key="2">
    <source>
        <dbReference type="EMBL" id="MPC65932.1"/>
    </source>
</evidence>
<keyword evidence="1" id="KW-1133">Transmembrane helix</keyword>
<comment type="caution">
    <text evidence="2">The sequence shown here is derived from an EMBL/GenBank/DDBJ whole genome shotgun (WGS) entry which is preliminary data.</text>
</comment>
<feature type="transmembrane region" description="Helical" evidence="1">
    <location>
        <begin position="12"/>
        <end position="35"/>
    </location>
</feature>
<dbReference type="AlphaFoldDB" id="A0A5B7H4A7"/>
<sequence length="70" mass="7618">MESSKLSETTIIAVIFTTTTTTTTTIIVIATYKFPAGESQSYHELTHLSPLAFCVFRVTVAKLLAASLHL</sequence>
<protein>
    <submittedName>
        <fullName evidence="2">Uncharacterized protein</fullName>
    </submittedName>
</protein>
<reference evidence="2 3" key="1">
    <citation type="submission" date="2019-05" db="EMBL/GenBank/DDBJ databases">
        <title>Another draft genome of Portunus trituberculatus and its Hox gene families provides insights of decapod evolution.</title>
        <authorList>
            <person name="Jeong J.-H."/>
            <person name="Song I."/>
            <person name="Kim S."/>
            <person name="Choi T."/>
            <person name="Kim D."/>
            <person name="Ryu S."/>
            <person name="Kim W."/>
        </authorList>
    </citation>
    <scope>NUCLEOTIDE SEQUENCE [LARGE SCALE GENOMIC DNA]</scope>
    <source>
        <tissue evidence="2">Muscle</tissue>
    </source>
</reference>
<gene>
    <name evidence="2" type="ORF">E2C01_060070</name>
</gene>
<evidence type="ECO:0000313" key="3">
    <source>
        <dbReference type="Proteomes" id="UP000324222"/>
    </source>
</evidence>
<dbReference type="Proteomes" id="UP000324222">
    <property type="component" value="Unassembled WGS sequence"/>
</dbReference>